<proteinExistence type="predicted"/>
<protein>
    <submittedName>
        <fullName evidence="2">Uncharacterized protein</fullName>
    </submittedName>
</protein>
<keyword evidence="3" id="KW-1185">Reference proteome</keyword>
<comment type="caution">
    <text evidence="2">The sequence shown here is derived from an EMBL/GenBank/DDBJ whole genome shotgun (WGS) entry which is preliminary data.</text>
</comment>
<dbReference type="Proteomes" id="UP000276542">
    <property type="component" value="Unassembled WGS sequence"/>
</dbReference>
<organism evidence="2 3">
    <name type="scientific">Nocardioides cavernaquae</name>
    <dbReference type="NCBI Taxonomy" id="2321396"/>
    <lineage>
        <taxon>Bacteria</taxon>
        <taxon>Bacillati</taxon>
        <taxon>Actinomycetota</taxon>
        <taxon>Actinomycetes</taxon>
        <taxon>Propionibacteriales</taxon>
        <taxon>Nocardioidaceae</taxon>
        <taxon>Nocardioides</taxon>
    </lineage>
</organism>
<gene>
    <name evidence="2" type="ORF">D4739_11555</name>
</gene>
<reference evidence="3" key="1">
    <citation type="submission" date="2018-09" db="EMBL/GenBank/DDBJ databases">
        <authorList>
            <person name="Zhu H."/>
        </authorList>
    </citation>
    <scope>NUCLEOTIDE SEQUENCE [LARGE SCALE GENOMIC DNA]</scope>
    <source>
        <strain evidence="3">K1W22B-1</strain>
    </source>
</reference>
<accession>A0A3A5HAB0</accession>
<evidence type="ECO:0000256" key="1">
    <source>
        <dbReference type="SAM" id="MobiDB-lite"/>
    </source>
</evidence>
<dbReference type="EMBL" id="QYRP01000002">
    <property type="protein sequence ID" value="RJS46788.1"/>
    <property type="molecule type" value="Genomic_DNA"/>
</dbReference>
<name>A0A3A5HAB0_9ACTN</name>
<sequence length="150" mass="16187">MTVEGAPGSASVIDLPSPRRSAGLRRVPSQRLGVRDTDQAAVVVPLLSERAVRASREGRCRPGAGCSGGGWLVTAPHQKPASVSRGRAPWGTFHFKENGGLLTACGEYAVAWHVFWGLEVNPLERQACRVCARMVLGQFGDFVDRFEGWT</sequence>
<evidence type="ECO:0000313" key="2">
    <source>
        <dbReference type="EMBL" id="RJS46788.1"/>
    </source>
</evidence>
<dbReference type="AlphaFoldDB" id="A0A3A5HAB0"/>
<evidence type="ECO:0000313" key="3">
    <source>
        <dbReference type="Proteomes" id="UP000276542"/>
    </source>
</evidence>
<feature type="region of interest" description="Disordered" evidence="1">
    <location>
        <begin position="1"/>
        <end position="26"/>
    </location>
</feature>